<sequence length="171" mass="18163">MQTSTIGRTGILITRATLNAANLAKIPQNMSVATNSADAATVSESDLESALDWGSQGMLDWGVMSFHGYMIGEGSDNEWPPAGYTMNGTFDETSGDESSGDETSISGDTTNGSQMSSDSMSTADSDDMSLSSMRWPTTASLSWWKTMKMPPQLITAVSCTGFKWVPSEDGV</sequence>
<proteinExistence type="predicted"/>
<gene>
    <name evidence="2" type="ORF">CGGC5_v007719</name>
</gene>
<feature type="compositionally biased region" description="Polar residues" evidence="1">
    <location>
        <begin position="101"/>
        <end position="112"/>
    </location>
</feature>
<reference evidence="2 3" key="2">
    <citation type="submission" date="2020-04" db="EMBL/GenBank/DDBJ databases">
        <title>Genome sequencing and assembly of multiple isolates from the Colletotrichum gloeosporioides species complex.</title>
        <authorList>
            <person name="Gan P."/>
            <person name="Shirasu K."/>
        </authorList>
    </citation>
    <scope>NUCLEOTIDE SEQUENCE [LARGE SCALE GENOMIC DNA]</scope>
    <source>
        <strain evidence="2 3">Nara gc5</strain>
    </source>
</reference>
<keyword evidence="3" id="KW-1185">Reference proteome</keyword>
<dbReference type="Proteomes" id="UP000011096">
    <property type="component" value="Unassembled WGS sequence"/>
</dbReference>
<dbReference type="EMBL" id="ANPB02000004">
    <property type="protein sequence ID" value="KAF4483846.1"/>
    <property type="molecule type" value="Genomic_DNA"/>
</dbReference>
<comment type="caution">
    <text evidence="2">The sequence shown here is derived from an EMBL/GenBank/DDBJ whole genome shotgun (WGS) entry which is preliminary data.</text>
</comment>
<organism evidence="2 3">
    <name type="scientific">Colletotrichum fructicola (strain Nara gc5)</name>
    <name type="common">Anthracnose fungus</name>
    <name type="synonym">Colletotrichum gloeosporioides (strain Nara gc5)</name>
    <dbReference type="NCBI Taxonomy" id="1213859"/>
    <lineage>
        <taxon>Eukaryota</taxon>
        <taxon>Fungi</taxon>
        <taxon>Dikarya</taxon>
        <taxon>Ascomycota</taxon>
        <taxon>Pezizomycotina</taxon>
        <taxon>Sordariomycetes</taxon>
        <taxon>Hypocreomycetidae</taxon>
        <taxon>Glomerellales</taxon>
        <taxon>Glomerellaceae</taxon>
        <taxon>Colletotrichum</taxon>
        <taxon>Colletotrichum gloeosporioides species complex</taxon>
    </lineage>
</organism>
<evidence type="ECO:0000256" key="1">
    <source>
        <dbReference type="SAM" id="MobiDB-lite"/>
    </source>
</evidence>
<evidence type="ECO:0000313" key="2">
    <source>
        <dbReference type="EMBL" id="KAF4483846.1"/>
    </source>
</evidence>
<accession>A0A7J6J2X3</accession>
<dbReference type="AlphaFoldDB" id="A0A7J6J2X3"/>
<dbReference type="OrthoDB" id="4825096at2759"/>
<dbReference type="InParanoid" id="A0A7J6J2X3"/>
<dbReference type="GeneID" id="43610718"/>
<protein>
    <submittedName>
        <fullName evidence="2">Uncharacterized protein</fullName>
    </submittedName>
</protein>
<reference evidence="2 3" key="1">
    <citation type="submission" date="2012-08" db="EMBL/GenBank/DDBJ databases">
        <authorList>
            <person name="Gan P.H.P."/>
            <person name="Ikeda K."/>
            <person name="Irieda H."/>
            <person name="Narusaka M."/>
            <person name="O'Connell R.J."/>
            <person name="Narusaka Y."/>
            <person name="Takano Y."/>
            <person name="Kubo Y."/>
            <person name="Shirasu K."/>
        </authorList>
    </citation>
    <scope>NUCLEOTIDE SEQUENCE [LARGE SCALE GENOMIC DNA]</scope>
    <source>
        <strain evidence="2 3">Nara gc5</strain>
    </source>
</reference>
<name>A0A7J6J2X3_COLFN</name>
<dbReference type="RefSeq" id="XP_031876942.1">
    <property type="nucleotide sequence ID" value="XM_032026580.1"/>
</dbReference>
<feature type="region of interest" description="Disordered" evidence="1">
    <location>
        <begin position="80"/>
        <end position="132"/>
    </location>
</feature>
<evidence type="ECO:0000313" key="3">
    <source>
        <dbReference type="Proteomes" id="UP000011096"/>
    </source>
</evidence>
<feature type="compositionally biased region" description="Low complexity" evidence="1">
    <location>
        <begin position="113"/>
        <end position="132"/>
    </location>
</feature>